<organism evidence="6 7">
    <name type="scientific">Oopsacas minuta</name>
    <dbReference type="NCBI Taxonomy" id="111878"/>
    <lineage>
        <taxon>Eukaryota</taxon>
        <taxon>Metazoa</taxon>
        <taxon>Porifera</taxon>
        <taxon>Hexactinellida</taxon>
        <taxon>Hexasterophora</taxon>
        <taxon>Lyssacinosida</taxon>
        <taxon>Leucopsacidae</taxon>
        <taxon>Oopsacas</taxon>
    </lineage>
</organism>
<sequence>MCPQRIHTLIPNSRIVIILRDPVERAYSWFQHQRVHRNILAQNYSFIDILENNFKNKLTRHSVDKLKSRCIEPGLYYKHILHWLKYFPNDHIIFIDGGQITKNPISAIEQVLKFVNITVRRDINSSVRFDEKKGYFCPVDMDGVSRCLGPSKGRNYQEISSEEIVFLRNVYSAPNKLLKELLIRLNRSLPDWLINT</sequence>
<dbReference type="Pfam" id="PF00685">
    <property type="entry name" value="Sulfotransfer_1"/>
    <property type="match status" value="1"/>
</dbReference>
<evidence type="ECO:0000313" key="6">
    <source>
        <dbReference type="EMBL" id="KAI6657016.1"/>
    </source>
</evidence>
<dbReference type="PANTHER" id="PTHR10605">
    <property type="entry name" value="HEPARAN SULFATE SULFOTRANSFERASE"/>
    <property type="match status" value="1"/>
</dbReference>
<dbReference type="Gene3D" id="3.40.50.300">
    <property type="entry name" value="P-loop containing nucleotide triphosphate hydrolases"/>
    <property type="match status" value="1"/>
</dbReference>
<dbReference type="SUPFAM" id="SSF52540">
    <property type="entry name" value="P-loop containing nucleoside triphosphate hydrolases"/>
    <property type="match status" value="1"/>
</dbReference>
<accession>A0AAV7K7L4</accession>
<keyword evidence="1" id="KW-0808">Transferase</keyword>
<evidence type="ECO:0000256" key="1">
    <source>
        <dbReference type="ARBA" id="ARBA00022679"/>
    </source>
</evidence>
<evidence type="ECO:0000259" key="5">
    <source>
        <dbReference type="Pfam" id="PF00685"/>
    </source>
</evidence>
<gene>
    <name evidence="6" type="ORF">LOD99_11241</name>
</gene>
<evidence type="ECO:0000256" key="4">
    <source>
        <dbReference type="PIRSR" id="PIRSR637359-3"/>
    </source>
</evidence>
<dbReference type="GO" id="GO:0015016">
    <property type="term" value="F:heparan sulfate N-sulfotransferase activity"/>
    <property type="evidence" value="ECO:0007669"/>
    <property type="project" value="TreeGrafter"/>
</dbReference>
<dbReference type="EMBL" id="JAKMXF010000132">
    <property type="protein sequence ID" value="KAI6657016.1"/>
    <property type="molecule type" value="Genomic_DNA"/>
</dbReference>
<keyword evidence="2" id="KW-0325">Glycoprotein</keyword>
<comment type="caution">
    <text evidence="6">The sequence shown here is derived from an EMBL/GenBank/DDBJ whole genome shotgun (WGS) entry which is preliminary data.</text>
</comment>
<dbReference type="AlphaFoldDB" id="A0AAV7K7L4"/>
<feature type="binding site" evidence="3">
    <location>
        <position position="28"/>
    </location>
    <ligand>
        <name>3'-phosphoadenylyl sulfate</name>
        <dbReference type="ChEBI" id="CHEBI:58339"/>
    </ligand>
</feature>
<protein>
    <submittedName>
        <fullName evidence="6">Bifunctional heparan sulfate N-deacetylase/N-sulfotransferase 2-like</fullName>
    </submittedName>
</protein>
<dbReference type="PANTHER" id="PTHR10605:SF56">
    <property type="entry name" value="BIFUNCTIONAL HEPARAN SULFATE N-DEACETYLASE_N-SULFOTRANSFERASE"/>
    <property type="match status" value="1"/>
</dbReference>
<dbReference type="GO" id="GO:0005794">
    <property type="term" value="C:Golgi apparatus"/>
    <property type="evidence" value="ECO:0007669"/>
    <property type="project" value="TreeGrafter"/>
</dbReference>
<dbReference type="InterPro" id="IPR037359">
    <property type="entry name" value="NST/OST"/>
</dbReference>
<dbReference type="GO" id="GO:0019213">
    <property type="term" value="F:deacetylase activity"/>
    <property type="evidence" value="ECO:0007669"/>
    <property type="project" value="TreeGrafter"/>
</dbReference>
<feature type="binding site" evidence="3">
    <location>
        <begin position="152"/>
        <end position="156"/>
    </location>
    <ligand>
        <name>3'-phosphoadenylyl sulfate</name>
        <dbReference type="ChEBI" id="CHEBI:58339"/>
    </ligand>
</feature>
<evidence type="ECO:0000256" key="3">
    <source>
        <dbReference type="PIRSR" id="PIRSR637359-2"/>
    </source>
</evidence>
<dbReference type="Proteomes" id="UP001165289">
    <property type="component" value="Unassembled WGS sequence"/>
</dbReference>
<dbReference type="InterPro" id="IPR027417">
    <property type="entry name" value="P-loop_NTPase"/>
</dbReference>
<proteinExistence type="predicted"/>
<evidence type="ECO:0000256" key="2">
    <source>
        <dbReference type="ARBA" id="ARBA00023180"/>
    </source>
</evidence>
<feature type="binding site" evidence="3">
    <location>
        <position position="20"/>
    </location>
    <ligand>
        <name>3'-phosphoadenylyl sulfate</name>
        <dbReference type="ChEBI" id="CHEBI:58339"/>
    </ligand>
</feature>
<name>A0AAV7K7L4_9METZ</name>
<evidence type="ECO:0000313" key="7">
    <source>
        <dbReference type="Proteomes" id="UP001165289"/>
    </source>
</evidence>
<keyword evidence="4" id="KW-1015">Disulfide bond</keyword>
<feature type="disulfide bond" evidence="4">
    <location>
        <begin position="137"/>
        <end position="147"/>
    </location>
</feature>
<dbReference type="InterPro" id="IPR000863">
    <property type="entry name" value="Sulfotransferase_dom"/>
</dbReference>
<feature type="domain" description="Sulfotransferase" evidence="5">
    <location>
        <begin position="11"/>
        <end position="134"/>
    </location>
</feature>
<keyword evidence="7" id="KW-1185">Reference proteome</keyword>
<reference evidence="6 7" key="1">
    <citation type="journal article" date="2023" name="BMC Biol.">
        <title>The compact genome of the sponge Oopsacas minuta (Hexactinellida) is lacking key metazoan core genes.</title>
        <authorList>
            <person name="Santini S."/>
            <person name="Schenkelaars Q."/>
            <person name="Jourda C."/>
            <person name="Duchesne M."/>
            <person name="Belahbib H."/>
            <person name="Rocher C."/>
            <person name="Selva M."/>
            <person name="Riesgo A."/>
            <person name="Vervoort M."/>
            <person name="Leys S.P."/>
            <person name="Kodjabachian L."/>
            <person name="Le Bivic A."/>
            <person name="Borchiellini C."/>
            <person name="Claverie J.M."/>
            <person name="Renard E."/>
        </authorList>
    </citation>
    <scope>NUCLEOTIDE SEQUENCE [LARGE SCALE GENOMIC DNA]</scope>
    <source>
        <strain evidence="6">SPO-2</strain>
    </source>
</reference>